<proteinExistence type="predicted"/>
<reference evidence="1" key="1">
    <citation type="submission" date="2015-07" db="EMBL/GenBank/DDBJ databases">
        <title>Adaptation to a free-living lifestyle via gene acquisitions in the diplomonad Trepomonas sp. PC1.</title>
        <authorList>
            <person name="Xu F."/>
            <person name="Jerlstrom-Hultqvist J."/>
            <person name="Kolisko M."/>
            <person name="Simpson A.G.B."/>
            <person name="Roger A.J."/>
            <person name="Svard S.G."/>
            <person name="Andersson J.O."/>
        </authorList>
    </citation>
    <scope>NUCLEOTIDE SEQUENCE</scope>
    <source>
        <strain evidence="1">PC1</strain>
    </source>
</reference>
<name>A0A146K4S0_9EUKA</name>
<accession>A0A146K4S0</accession>
<evidence type="ECO:0000313" key="1">
    <source>
        <dbReference type="EMBL" id="JAP90489.1"/>
    </source>
</evidence>
<dbReference type="EMBL" id="GDID01006117">
    <property type="protein sequence ID" value="JAP90489.1"/>
    <property type="molecule type" value="Transcribed_RNA"/>
</dbReference>
<sequence>SQPKTTMPLLASTNFYNFQKILDTEDRFMVESQNKLYILDHLKQIVGSIPTDYPHKIGLKIAKFCANDACTWYPLMYQAIMYNGAVYVQYFEKICRVLPTGLVPVTTIPALKTDHSSYFYAKVFSFNGKLYCSNSRRIYEYNKQQWNFVKFTDYSFHMQFCDTILIWKPKETLSFLTNDFREENVTQLEPDIDWFCFNVGGIACFSSRNAEVIFVVDMVNKKVKKILDSKKTPTLGFSQRECVNHIQITENGLQLQEEIAKSVFGIGFKKQRDKMLSAYYDSQRKLPDFNPKFYSQLLGNCQNAKLFNENKQLNSAKYTWCMIRSDVLPKHEAFFVEPIGDNMFVAFSINKMMLIDCDYVIHKEFKTPFGFQAKLSGIKRYCENKTVIWYTTMYQAVRCQGQLFVQLFEHIYKLDNDGFSFVAEIPELLLHHSVYFYGKLFSQNDQLYVSNGYKTYVLENDEFVYINQFPFCLFFQWCDLTIKWLPKKAILKVHPNLEDEKVYDLDPETDWFCTCIGGIAMFAAKDCRIIAIYNMLTGEVKTIDDVLAFSQENIIENTCLCSCGMSIKPKLLEQWFGEAFIAQRDAYFKQFSEKQAALDSYSIPAPSELVENPKKTHKRASKLMAARLFFLTPIADDIYVTVYDNRYYLVDGNRNILYESEDDACCYMQNLNGLEKYGNGETCVWYANMYNSVTCNGDVYIQVFEKILKLEPSGFKVIAQIPDLNLTHSVYFYGKLFQMNGKLYITTGYKIYEFNGQEFIFKKEHGWSLIFNFCDNVIVWHPKKTLSKLDADLNEEILVNIDPTTDWLCCVTGGAAVFANEDCNIVTIVNMIDFSIKYELKNTDLSQENIIDQLHISKYGFSLSDELLEKLFGKEFFEQRELMVDKFNEKQNESSQRCLTFTKELLSKNLDQDEFFDAQFDKDLEIYENKQKIVPIIQLFHVVPIGENKYISISDNKLNVIDDHRNVIQSFDVKCAYAQKYIDDYGYNKGDVAIWYPTMYNTVWCNGKLYLQIFEGVYEVAATNLIQIGIIPNLMLNHSVYFYGKIFSIHGQLYASTGSEIYKYENHGFVFQKTIPYGLFFQFCDNIVIWHPKKTLTTLNDKLEETEIFKLNDKTDWFCYCGGGLAVFQNDQCEVVTVLNMVDMKTVVELNNVRAFDQEMIMHFVELGPTGTQISNERATQIFGEEFIKHRDEMYTKFIGVQKRSINYDQHMFEFWRKKQNKLAIENQCLRDRVKDSLTKKKLPITNMFFLSPIPGQKKFITLCNHNMYVIDEQGNILANHFDDLFMYTKKFAGLEDICDKKTCIWHSNMYHSVYVKSNYYIQIFDHVYRISDAGLVFVDSIPEVDLKASASFYGKMFVMNDTLYVSNGYEVYELGDEGFTQVLSEDWAMYFSYCGKTIVWHPQQDLMILNADLSMRLLCKVDNTCDWFVINQGGLCIFQSETSNYIVNMLTLEVKTVPVVDPLTQDFCFRTLQLTELGMMVPQQYHPSADFFEASKKRFFEFTSDYNGQYNKLIVSNIGELAKYAAYQVTGQSQRAFQTRFQNVCQKQFAEKIYTLNKLCDQVVEMAQMGDE</sequence>
<gene>
    <name evidence="1" type="ORF">TPC1_30016</name>
</gene>
<organism evidence="1">
    <name type="scientific">Trepomonas sp. PC1</name>
    <dbReference type="NCBI Taxonomy" id="1076344"/>
    <lineage>
        <taxon>Eukaryota</taxon>
        <taxon>Metamonada</taxon>
        <taxon>Diplomonadida</taxon>
        <taxon>Hexamitidae</taxon>
        <taxon>Hexamitinae</taxon>
        <taxon>Trepomonas</taxon>
    </lineage>
</organism>
<protein>
    <submittedName>
        <fullName evidence="1">Uncharacterized protein</fullName>
    </submittedName>
</protein>
<feature type="non-terminal residue" evidence="1">
    <location>
        <position position="1"/>
    </location>
</feature>